<dbReference type="RefSeq" id="WP_248211700.1">
    <property type="nucleotide sequence ID" value="NZ_JALNMH010000026.1"/>
</dbReference>
<keyword evidence="2" id="KW-1185">Reference proteome</keyword>
<reference evidence="1" key="1">
    <citation type="submission" date="2022-04" db="EMBL/GenBank/DDBJ databases">
        <title>Lysobacter sp. CAU 1642 isolated from sea sand.</title>
        <authorList>
            <person name="Kim W."/>
        </authorList>
    </citation>
    <scope>NUCLEOTIDE SEQUENCE</scope>
    <source>
        <strain evidence="1">CAU 1642</strain>
    </source>
</reference>
<sequence>MTLFTFGREHEKRCEAAYVNRSAKAHLLMNVVDSVHDLIEGKSDLEQLKAALVRAIVEGDNAVYVNAEKWLRKASAEYPSLLSIWHELAAHSNARIRARVAAALDQMPEPHAGEISEQLSNDKSKIVRSAVAAALDWRPVRARKLTTYSS</sequence>
<proteinExistence type="predicted"/>
<gene>
    <name evidence="1" type="ORF">M0G41_18430</name>
</gene>
<dbReference type="Proteomes" id="UP001431449">
    <property type="component" value="Unassembled WGS sequence"/>
</dbReference>
<evidence type="ECO:0000313" key="2">
    <source>
        <dbReference type="Proteomes" id="UP001431449"/>
    </source>
</evidence>
<protein>
    <recommendedName>
        <fullName evidence="3">HEAT repeat-containing protein</fullName>
    </recommendedName>
</protein>
<accession>A0ABT0GM54</accession>
<evidence type="ECO:0008006" key="3">
    <source>
        <dbReference type="Google" id="ProtNLM"/>
    </source>
</evidence>
<comment type="caution">
    <text evidence="1">The sequence shown here is derived from an EMBL/GenBank/DDBJ whole genome shotgun (WGS) entry which is preliminary data.</text>
</comment>
<dbReference type="Gene3D" id="1.25.10.10">
    <property type="entry name" value="Leucine-rich Repeat Variant"/>
    <property type="match status" value="1"/>
</dbReference>
<dbReference type="EMBL" id="JALNMH010000026">
    <property type="protein sequence ID" value="MCK7595629.1"/>
    <property type="molecule type" value="Genomic_DNA"/>
</dbReference>
<evidence type="ECO:0000313" key="1">
    <source>
        <dbReference type="EMBL" id="MCK7595629.1"/>
    </source>
</evidence>
<dbReference type="InterPro" id="IPR011989">
    <property type="entry name" value="ARM-like"/>
</dbReference>
<organism evidence="1 2">
    <name type="scientific">Pseudomarimonas salicorniae</name>
    <dbReference type="NCBI Taxonomy" id="2933270"/>
    <lineage>
        <taxon>Bacteria</taxon>
        <taxon>Pseudomonadati</taxon>
        <taxon>Pseudomonadota</taxon>
        <taxon>Gammaproteobacteria</taxon>
        <taxon>Lysobacterales</taxon>
        <taxon>Lysobacteraceae</taxon>
        <taxon>Pseudomarimonas</taxon>
    </lineage>
</organism>
<dbReference type="SUPFAM" id="SSF48371">
    <property type="entry name" value="ARM repeat"/>
    <property type="match status" value="1"/>
</dbReference>
<name>A0ABT0GM54_9GAMM</name>
<dbReference type="InterPro" id="IPR016024">
    <property type="entry name" value="ARM-type_fold"/>
</dbReference>